<organism evidence="2 4">
    <name type="scientific">Legionella gratiana</name>
    <dbReference type="NCBI Taxonomy" id="45066"/>
    <lineage>
        <taxon>Bacteria</taxon>
        <taxon>Pseudomonadati</taxon>
        <taxon>Pseudomonadota</taxon>
        <taxon>Gammaproteobacteria</taxon>
        <taxon>Legionellales</taxon>
        <taxon>Legionellaceae</taxon>
        <taxon>Legionella</taxon>
    </lineage>
</organism>
<reference evidence="2 4" key="2">
    <citation type="submission" date="2018-06" db="EMBL/GenBank/DDBJ databases">
        <authorList>
            <consortium name="Pathogen Informatics"/>
            <person name="Doyle S."/>
        </authorList>
    </citation>
    <scope>NUCLEOTIDE SEQUENCE [LARGE SCALE GENOMIC DNA]</scope>
    <source>
        <strain evidence="2 4">NCTC12388</strain>
    </source>
</reference>
<dbReference type="Proteomes" id="UP000254476">
    <property type="component" value="Unassembled WGS sequence"/>
</dbReference>
<protein>
    <submittedName>
        <fullName evidence="2">Uncharacterized protein</fullName>
    </submittedName>
</protein>
<dbReference type="EMBL" id="UGOB01000001">
    <property type="protein sequence ID" value="STX46437.1"/>
    <property type="molecule type" value="Genomic_DNA"/>
</dbReference>
<accession>A0A378JHU0</accession>
<keyword evidence="3" id="KW-1185">Reference proteome</keyword>
<evidence type="ECO:0000313" key="1">
    <source>
        <dbReference type="EMBL" id="KTD11959.1"/>
    </source>
</evidence>
<proteinExistence type="predicted"/>
<evidence type="ECO:0000313" key="2">
    <source>
        <dbReference type="EMBL" id="STX46437.1"/>
    </source>
</evidence>
<gene>
    <name evidence="1" type="ORF">Lgra_1417</name>
    <name evidence="2" type="ORF">NCTC12388_03201</name>
</gene>
<dbReference type="AlphaFoldDB" id="A0A378JHU0"/>
<dbReference type="EMBL" id="LNYE01000020">
    <property type="protein sequence ID" value="KTD11959.1"/>
    <property type="molecule type" value="Genomic_DNA"/>
</dbReference>
<name>A0A378JHU0_9GAMM</name>
<dbReference type="Proteomes" id="UP000054691">
    <property type="component" value="Unassembled WGS sequence"/>
</dbReference>
<evidence type="ECO:0000313" key="3">
    <source>
        <dbReference type="Proteomes" id="UP000054691"/>
    </source>
</evidence>
<evidence type="ECO:0000313" key="4">
    <source>
        <dbReference type="Proteomes" id="UP000254476"/>
    </source>
</evidence>
<dbReference type="STRING" id="45066.Lgra_1417"/>
<reference evidence="1 3" key="1">
    <citation type="submission" date="2015-11" db="EMBL/GenBank/DDBJ databases">
        <title>Genomic analysis of 38 Legionella species identifies large and diverse effector repertoires.</title>
        <authorList>
            <person name="Burstein D."/>
            <person name="Amaro F."/>
            <person name="Zusman T."/>
            <person name="Lifshitz Z."/>
            <person name="Cohen O."/>
            <person name="Gilbert J.A."/>
            <person name="Pupko T."/>
            <person name="Shuman H.A."/>
            <person name="Segal G."/>
        </authorList>
    </citation>
    <scope>NUCLEOTIDE SEQUENCE [LARGE SCALE GENOMIC DNA]</scope>
    <source>
        <strain evidence="1 3">Lyon 8420412</strain>
    </source>
</reference>
<sequence>MANPLNIYFCGTDEPATNGFDKNTVRYTFLKKLTSKLEGNLREKILSTLESLSLEYDSKNPMKLFLNLFEILAKVKEVPLKTYVKIQIIYSQSQYIN</sequence>